<organism evidence="1">
    <name type="scientific">Arundo donax</name>
    <name type="common">Giant reed</name>
    <name type="synonym">Donax arundinaceus</name>
    <dbReference type="NCBI Taxonomy" id="35708"/>
    <lineage>
        <taxon>Eukaryota</taxon>
        <taxon>Viridiplantae</taxon>
        <taxon>Streptophyta</taxon>
        <taxon>Embryophyta</taxon>
        <taxon>Tracheophyta</taxon>
        <taxon>Spermatophyta</taxon>
        <taxon>Magnoliopsida</taxon>
        <taxon>Liliopsida</taxon>
        <taxon>Poales</taxon>
        <taxon>Poaceae</taxon>
        <taxon>PACMAD clade</taxon>
        <taxon>Arundinoideae</taxon>
        <taxon>Arundineae</taxon>
        <taxon>Arundo</taxon>
    </lineage>
</organism>
<proteinExistence type="predicted"/>
<dbReference type="EMBL" id="GBRH01232106">
    <property type="protein sequence ID" value="JAD65789.1"/>
    <property type="molecule type" value="Transcribed_RNA"/>
</dbReference>
<reference evidence="1" key="2">
    <citation type="journal article" date="2015" name="Data Brief">
        <title>Shoot transcriptome of the giant reed, Arundo donax.</title>
        <authorList>
            <person name="Barrero R.A."/>
            <person name="Guerrero F.D."/>
            <person name="Moolhuijzen P."/>
            <person name="Goolsby J.A."/>
            <person name="Tidwell J."/>
            <person name="Bellgard S.E."/>
            <person name="Bellgard M.I."/>
        </authorList>
    </citation>
    <scope>NUCLEOTIDE SEQUENCE</scope>
    <source>
        <tissue evidence="1">Shoot tissue taken approximately 20 cm above the soil surface</tissue>
    </source>
</reference>
<evidence type="ECO:0000313" key="1">
    <source>
        <dbReference type="EMBL" id="JAD65789.1"/>
    </source>
</evidence>
<dbReference type="AlphaFoldDB" id="A0A0A9BPA4"/>
<sequence length="30" mass="3200">MDEMCTSLATCEISRAMSIPLAPNPTTTTL</sequence>
<reference evidence="1" key="1">
    <citation type="submission" date="2014-09" db="EMBL/GenBank/DDBJ databases">
        <authorList>
            <person name="Magalhaes I.L.F."/>
            <person name="Oliveira U."/>
            <person name="Santos F.R."/>
            <person name="Vidigal T.H.D.A."/>
            <person name="Brescovit A.D."/>
            <person name="Santos A.J."/>
        </authorList>
    </citation>
    <scope>NUCLEOTIDE SEQUENCE</scope>
    <source>
        <tissue evidence="1">Shoot tissue taken approximately 20 cm above the soil surface</tissue>
    </source>
</reference>
<name>A0A0A9BPA4_ARUDO</name>
<accession>A0A0A9BPA4</accession>
<protein>
    <submittedName>
        <fullName evidence="1">Uncharacterized protein</fullName>
    </submittedName>
</protein>